<name>A0A077NHV7_XENBV</name>
<evidence type="ECO:0000313" key="1">
    <source>
        <dbReference type="EMBL" id="CDG97993.1"/>
    </source>
</evidence>
<gene>
    <name evidence="1" type="ORF">XBP1_2890023</name>
</gene>
<evidence type="ECO:0000313" key="2">
    <source>
        <dbReference type="Proteomes" id="UP000028511"/>
    </source>
</evidence>
<dbReference type="AlphaFoldDB" id="A0A077NHV7"/>
<proteinExistence type="predicted"/>
<organism evidence="1 2">
    <name type="scientific">Xenorhabdus bovienii str. puntauvense</name>
    <dbReference type="NCBI Taxonomy" id="1398201"/>
    <lineage>
        <taxon>Bacteria</taxon>
        <taxon>Pseudomonadati</taxon>
        <taxon>Pseudomonadota</taxon>
        <taxon>Gammaproteobacteria</taxon>
        <taxon>Enterobacterales</taxon>
        <taxon>Morganellaceae</taxon>
        <taxon>Xenorhabdus</taxon>
    </lineage>
</organism>
<dbReference type="Proteomes" id="UP000028511">
    <property type="component" value="Unassembled WGS sequence"/>
</dbReference>
<dbReference type="HOGENOM" id="CLU_3159407_0_0_6"/>
<protein>
    <submittedName>
        <fullName evidence="1">Uncharacterized protein</fullName>
    </submittedName>
</protein>
<comment type="caution">
    <text evidence="1">The sequence shown here is derived from an EMBL/GenBank/DDBJ whole genome shotgun (WGS) entry which is preliminary data.</text>
</comment>
<sequence>MNKKLAYCLGLHNINGSIYFDKLYKSILGLLVKLYMIYKVNFGLGKTA</sequence>
<reference evidence="1" key="1">
    <citation type="submission" date="2013-07" db="EMBL/GenBank/DDBJ databases">
        <title>Sub-species coevolution in mutualistic symbiosis.</title>
        <authorList>
            <person name="Murfin K."/>
            <person name="Klassen J."/>
            <person name="Lee M."/>
            <person name="Forst S."/>
            <person name="Stock P."/>
            <person name="Goodrich-Blair H."/>
        </authorList>
    </citation>
    <scope>NUCLEOTIDE SEQUENCE [LARGE SCALE GENOMIC DNA]</scope>
    <source>
        <strain evidence="1">Puntauvense</strain>
    </source>
</reference>
<dbReference type="EMBL" id="CBSW010000211">
    <property type="protein sequence ID" value="CDG97993.1"/>
    <property type="molecule type" value="Genomic_DNA"/>
</dbReference>
<accession>A0A077NHV7</accession>